<dbReference type="AlphaFoldDB" id="A0A840RYS0"/>
<name>A0A840RYS0_9BURK</name>
<organism evidence="1 2">
    <name type="scientific">Glaciimonas immobilis</name>
    <dbReference type="NCBI Taxonomy" id="728004"/>
    <lineage>
        <taxon>Bacteria</taxon>
        <taxon>Pseudomonadati</taxon>
        <taxon>Pseudomonadota</taxon>
        <taxon>Betaproteobacteria</taxon>
        <taxon>Burkholderiales</taxon>
        <taxon>Oxalobacteraceae</taxon>
        <taxon>Glaciimonas</taxon>
    </lineage>
</organism>
<proteinExistence type="predicted"/>
<comment type="caution">
    <text evidence="1">The sequence shown here is derived from an EMBL/GenBank/DDBJ whole genome shotgun (WGS) entry which is preliminary data.</text>
</comment>
<keyword evidence="2" id="KW-1185">Reference proteome</keyword>
<accession>A0A840RYS0</accession>
<reference evidence="1 2" key="1">
    <citation type="submission" date="2020-08" db="EMBL/GenBank/DDBJ databases">
        <title>Genomic Encyclopedia of Type Strains, Phase IV (KMG-IV): sequencing the most valuable type-strain genomes for metagenomic binning, comparative biology and taxonomic classification.</title>
        <authorList>
            <person name="Goeker M."/>
        </authorList>
    </citation>
    <scope>NUCLEOTIDE SEQUENCE [LARGE SCALE GENOMIC DNA]</scope>
    <source>
        <strain evidence="1 2">DSM 23240</strain>
    </source>
</reference>
<sequence>MAILAAPAILSGLVSLSAYKGYKLQLMPPRKQRFDCLSGENFNPTTTCDEQVAAIMPYQVAGQ</sequence>
<protein>
    <submittedName>
        <fullName evidence="1">Uncharacterized protein</fullName>
    </submittedName>
</protein>
<gene>
    <name evidence="1" type="ORF">HNR39_003423</name>
</gene>
<dbReference type="EMBL" id="JACHHQ010000007">
    <property type="protein sequence ID" value="MBB5201570.1"/>
    <property type="molecule type" value="Genomic_DNA"/>
</dbReference>
<dbReference type="Proteomes" id="UP000571084">
    <property type="component" value="Unassembled WGS sequence"/>
</dbReference>
<evidence type="ECO:0000313" key="2">
    <source>
        <dbReference type="Proteomes" id="UP000571084"/>
    </source>
</evidence>
<evidence type="ECO:0000313" key="1">
    <source>
        <dbReference type="EMBL" id="MBB5201570.1"/>
    </source>
</evidence>